<evidence type="ECO:0008006" key="4">
    <source>
        <dbReference type="Google" id="ProtNLM"/>
    </source>
</evidence>
<evidence type="ECO:0000256" key="1">
    <source>
        <dbReference type="SAM" id="Phobius"/>
    </source>
</evidence>
<dbReference type="Pfam" id="PF19770">
    <property type="entry name" value="DUF6256"/>
    <property type="match status" value="1"/>
</dbReference>
<keyword evidence="1" id="KW-1133">Transmembrane helix</keyword>
<name>A0ABP6SK91_9ACTN</name>
<feature type="transmembrane region" description="Helical" evidence="1">
    <location>
        <begin position="59"/>
        <end position="80"/>
    </location>
</feature>
<evidence type="ECO:0000313" key="2">
    <source>
        <dbReference type="EMBL" id="GAA3379015.1"/>
    </source>
</evidence>
<evidence type="ECO:0000313" key="3">
    <source>
        <dbReference type="Proteomes" id="UP001499990"/>
    </source>
</evidence>
<sequence length="131" mass="14014">MLPVSLNVGIMLTGYLLVMGYLAFGLRILRRYGAGPGRRAELPAPVTGRRGWSGLIRQVAGTAVGGYLLLMAVVVGYYHGVARVGGRFLMSAATGAALLVGIALPVFLIISWLVERRRHRRASRAAGKRPA</sequence>
<protein>
    <recommendedName>
        <fullName evidence="4">Integral membrane protein</fullName>
    </recommendedName>
</protein>
<feature type="transmembrane region" description="Helical" evidence="1">
    <location>
        <begin position="6"/>
        <end position="29"/>
    </location>
</feature>
<dbReference type="Proteomes" id="UP001499990">
    <property type="component" value="Unassembled WGS sequence"/>
</dbReference>
<comment type="caution">
    <text evidence="2">The sequence shown here is derived from an EMBL/GenBank/DDBJ whole genome shotgun (WGS) entry which is preliminary data.</text>
</comment>
<keyword evidence="1" id="KW-0472">Membrane</keyword>
<dbReference type="EMBL" id="BAAAYL010000001">
    <property type="protein sequence ID" value="GAA3379015.1"/>
    <property type="molecule type" value="Genomic_DNA"/>
</dbReference>
<accession>A0ABP6SK91</accession>
<organism evidence="2 3">
    <name type="scientific">Streptomyces sannanensis</name>
    <dbReference type="NCBI Taxonomy" id="285536"/>
    <lineage>
        <taxon>Bacteria</taxon>
        <taxon>Bacillati</taxon>
        <taxon>Actinomycetota</taxon>
        <taxon>Actinomycetes</taxon>
        <taxon>Kitasatosporales</taxon>
        <taxon>Streptomycetaceae</taxon>
        <taxon>Streptomyces</taxon>
    </lineage>
</organism>
<gene>
    <name evidence="2" type="ORF">GCM10020367_60870</name>
</gene>
<dbReference type="InterPro" id="IPR046223">
    <property type="entry name" value="DUF6256"/>
</dbReference>
<reference evidence="3" key="1">
    <citation type="journal article" date="2019" name="Int. J. Syst. Evol. Microbiol.">
        <title>The Global Catalogue of Microorganisms (GCM) 10K type strain sequencing project: providing services to taxonomists for standard genome sequencing and annotation.</title>
        <authorList>
            <consortium name="The Broad Institute Genomics Platform"/>
            <consortium name="The Broad Institute Genome Sequencing Center for Infectious Disease"/>
            <person name="Wu L."/>
            <person name="Ma J."/>
        </authorList>
    </citation>
    <scope>NUCLEOTIDE SEQUENCE [LARGE SCALE GENOMIC DNA]</scope>
    <source>
        <strain evidence="3">JCM 9651</strain>
    </source>
</reference>
<keyword evidence="1" id="KW-0812">Transmembrane</keyword>
<proteinExistence type="predicted"/>
<keyword evidence="3" id="KW-1185">Reference proteome</keyword>
<feature type="transmembrane region" description="Helical" evidence="1">
    <location>
        <begin position="92"/>
        <end position="114"/>
    </location>
</feature>